<keyword evidence="2" id="KW-0378">Hydrolase</keyword>
<dbReference type="Gene3D" id="3.40.50.1820">
    <property type="entry name" value="alpha/beta hydrolase"/>
    <property type="match status" value="1"/>
</dbReference>
<sequence length="343" mass="37848">MRRIRQRRRFSMVALAAGMLVAAVVPVAGQDAVAAPAAAVADDGAKVIDETRIDERTIDLTIETPSLPGDIFQPGTAMVRLLVPAGWSKDSDRTWPVLYLLHGCCEPMEYKSWTEFTDVKDFTADKQAIIVMPSAGKIGMYSKWWNYGFSDKPDWPTFHMTEVRQILERGYNAGTKRSIAGLSMGAYGAMEYASRFPGTFGAAAAYSGAINVLMPPIPEVTQLNIMAQGIFPWGILWGDPWSQRARWMDHNPFDKVEKLRGTRLYVSSGDGNPGPLEDPNAPDPAGELLEGIALGNSKTFTEKLQRNGIPVTTDYYGPGTHTWPYWERALKRSWPILASGMGI</sequence>
<dbReference type="GO" id="GO:0016747">
    <property type="term" value="F:acyltransferase activity, transferring groups other than amino-acyl groups"/>
    <property type="evidence" value="ECO:0007669"/>
    <property type="project" value="TreeGrafter"/>
</dbReference>
<evidence type="ECO:0000256" key="1">
    <source>
        <dbReference type="SAM" id="SignalP"/>
    </source>
</evidence>
<evidence type="ECO:0000313" key="3">
    <source>
        <dbReference type="Proteomes" id="UP000320876"/>
    </source>
</evidence>
<feature type="signal peptide" evidence="1">
    <location>
        <begin position="1"/>
        <end position="22"/>
    </location>
</feature>
<keyword evidence="3" id="KW-1185">Reference proteome</keyword>
<dbReference type="EMBL" id="VFML01000001">
    <property type="protein sequence ID" value="TQJ05286.1"/>
    <property type="molecule type" value="Genomic_DNA"/>
</dbReference>
<reference evidence="2 3" key="1">
    <citation type="submission" date="2019-06" db="EMBL/GenBank/DDBJ databases">
        <title>Sequencing the genomes of 1000 actinobacteria strains.</title>
        <authorList>
            <person name="Klenk H.-P."/>
        </authorList>
    </citation>
    <scope>NUCLEOTIDE SEQUENCE [LARGE SCALE GENOMIC DNA]</scope>
    <source>
        <strain evidence="2 3">DSM 45679</strain>
    </source>
</reference>
<organism evidence="2 3">
    <name type="scientific">Amycolatopsis cihanbeyliensis</name>
    <dbReference type="NCBI Taxonomy" id="1128664"/>
    <lineage>
        <taxon>Bacteria</taxon>
        <taxon>Bacillati</taxon>
        <taxon>Actinomycetota</taxon>
        <taxon>Actinomycetes</taxon>
        <taxon>Pseudonocardiales</taxon>
        <taxon>Pseudonocardiaceae</taxon>
        <taxon>Amycolatopsis</taxon>
    </lineage>
</organism>
<evidence type="ECO:0000313" key="2">
    <source>
        <dbReference type="EMBL" id="TQJ05286.1"/>
    </source>
</evidence>
<name>A0A542DQF3_AMYCI</name>
<keyword evidence="1" id="KW-0732">Signal</keyword>
<dbReference type="GO" id="GO:0016787">
    <property type="term" value="F:hydrolase activity"/>
    <property type="evidence" value="ECO:0007669"/>
    <property type="project" value="UniProtKB-KW"/>
</dbReference>
<accession>A0A542DQF3</accession>
<dbReference type="AlphaFoldDB" id="A0A542DQF3"/>
<dbReference type="InterPro" id="IPR000801">
    <property type="entry name" value="Esterase-like"/>
</dbReference>
<dbReference type="PANTHER" id="PTHR48098">
    <property type="entry name" value="ENTEROCHELIN ESTERASE-RELATED"/>
    <property type="match status" value="1"/>
</dbReference>
<dbReference type="Pfam" id="PF00756">
    <property type="entry name" value="Esterase"/>
    <property type="match status" value="1"/>
</dbReference>
<feature type="chain" id="PRO_5038355662" evidence="1">
    <location>
        <begin position="23"/>
        <end position="343"/>
    </location>
</feature>
<proteinExistence type="predicted"/>
<protein>
    <submittedName>
        <fullName evidence="2">S-formylglutathione hydrolase FrmB</fullName>
    </submittedName>
</protein>
<dbReference type="OrthoDB" id="4510758at2"/>
<dbReference type="RefSeq" id="WP_142000836.1">
    <property type="nucleotide sequence ID" value="NZ_VFML01000001.1"/>
</dbReference>
<comment type="caution">
    <text evidence="2">The sequence shown here is derived from an EMBL/GenBank/DDBJ whole genome shotgun (WGS) entry which is preliminary data.</text>
</comment>
<dbReference type="PANTHER" id="PTHR48098:SF1">
    <property type="entry name" value="DIACYLGLYCEROL ACYLTRANSFERASE_MYCOLYLTRANSFERASE AG85A"/>
    <property type="match status" value="1"/>
</dbReference>
<dbReference type="InterPro" id="IPR029058">
    <property type="entry name" value="AB_hydrolase_fold"/>
</dbReference>
<dbReference type="InterPro" id="IPR050583">
    <property type="entry name" value="Mycobacterial_A85_antigen"/>
</dbReference>
<dbReference type="SUPFAM" id="SSF53474">
    <property type="entry name" value="alpha/beta-Hydrolases"/>
    <property type="match status" value="1"/>
</dbReference>
<gene>
    <name evidence="2" type="ORF">FB471_5114</name>
</gene>
<dbReference type="Proteomes" id="UP000320876">
    <property type="component" value="Unassembled WGS sequence"/>
</dbReference>